<gene>
    <name evidence="2" type="ORF">PMAYCL1PPCAC_18325</name>
</gene>
<keyword evidence="1" id="KW-0812">Transmembrane</keyword>
<keyword evidence="3" id="KW-1185">Reference proteome</keyword>
<evidence type="ECO:0000256" key="1">
    <source>
        <dbReference type="SAM" id="Phobius"/>
    </source>
</evidence>
<dbReference type="AlphaFoldDB" id="A0AAN5CPN9"/>
<feature type="transmembrane region" description="Helical" evidence="1">
    <location>
        <begin position="79"/>
        <end position="100"/>
    </location>
</feature>
<feature type="transmembrane region" description="Helical" evidence="1">
    <location>
        <begin position="50"/>
        <end position="73"/>
    </location>
</feature>
<evidence type="ECO:0000313" key="2">
    <source>
        <dbReference type="EMBL" id="GMR48130.1"/>
    </source>
</evidence>
<keyword evidence="1" id="KW-1133">Transmembrane helix</keyword>
<protein>
    <submittedName>
        <fullName evidence="2">Uncharacterized protein</fullName>
    </submittedName>
</protein>
<keyword evidence="1" id="KW-0472">Membrane</keyword>
<dbReference type="Proteomes" id="UP001328107">
    <property type="component" value="Unassembled WGS sequence"/>
</dbReference>
<organism evidence="2 3">
    <name type="scientific">Pristionchus mayeri</name>
    <dbReference type="NCBI Taxonomy" id="1317129"/>
    <lineage>
        <taxon>Eukaryota</taxon>
        <taxon>Metazoa</taxon>
        <taxon>Ecdysozoa</taxon>
        <taxon>Nematoda</taxon>
        <taxon>Chromadorea</taxon>
        <taxon>Rhabditida</taxon>
        <taxon>Rhabditina</taxon>
        <taxon>Diplogasteromorpha</taxon>
        <taxon>Diplogasteroidea</taxon>
        <taxon>Neodiplogasteridae</taxon>
        <taxon>Pristionchus</taxon>
    </lineage>
</organism>
<accession>A0AAN5CPN9</accession>
<proteinExistence type="predicted"/>
<comment type="caution">
    <text evidence="2">The sequence shown here is derived from an EMBL/GenBank/DDBJ whole genome shotgun (WGS) entry which is preliminary data.</text>
</comment>
<sequence>MSSNEDPSESLSQAEQHLISHPTRPPITYTHKKLQDDGSIYRVCMDSLHLVYAIPLFIIIKCTLYLILLIRLIPGSSSLLIAFSIFAWILAAITGLILAAGLSLEKYLLLIPSLFLSFLTVFLLSLHTFVKFLQLTSLREELTRVHIMGSVLQFLFLLFEMYYLYAVWKSFVYVCDVRMNKDIHDRRRESKAIKGRVSENELKDTVIYAMDDDISHASLEDFRMEKYGTKKNRIDLV</sequence>
<feature type="transmembrane region" description="Helical" evidence="1">
    <location>
        <begin position="107"/>
        <end position="127"/>
    </location>
</feature>
<feature type="transmembrane region" description="Helical" evidence="1">
    <location>
        <begin position="147"/>
        <end position="168"/>
    </location>
</feature>
<dbReference type="EMBL" id="BTRK01000004">
    <property type="protein sequence ID" value="GMR48130.1"/>
    <property type="molecule type" value="Genomic_DNA"/>
</dbReference>
<evidence type="ECO:0000313" key="3">
    <source>
        <dbReference type="Proteomes" id="UP001328107"/>
    </source>
</evidence>
<name>A0AAN5CPN9_9BILA</name>
<reference evidence="3" key="1">
    <citation type="submission" date="2022-10" db="EMBL/GenBank/DDBJ databases">
        <title>Genome assembly of Pristionchus species.</title>
        <authorList>
            <person name="Yoshida K."/>
            <person name="Sommer R.J."/>
        </authorList>
    </citation>
    <scope>NUCLEOTIDE SEQUENCE [LARGE SCALE GENOMIC DNA]</scope>
    <source>
        <strain evidence="3">RS5460</strain>
    </source>
</reference>